<comment type="caution">
    <text evidence="1">The sequence shown here is derived from an EMBL/GenBank/DDBJ whole genome shotgun (WGS) entry which is preliminary data.</text>
</comment>
<evidence type="ECO:0000313" key="1">
    <source>
        <dbReference type="EMBL" id="CAD1480639.1"/>
    </source>
</evidence>
<dbReference type="Proteomes" id="UP000752696">
    <property type="component" value="Unassembled WGS sequence"/>
</dbReference>
<dbReference type="OrthoDB" id="10035396at2759"/>
<dbReference type="AlphaFoldDB" id="A0A6V7HLE4"/>
<sequence>VVCVKCARAHDTKDCNKALQVPATCTNCRGNHPVNYLRCPALLAFPVKKNKI</sequence>
<evidence type="ECO:0000313" key="2">
    <source>
        <dbReference type="Proteomes" id="UP000752696"/>
    </source>
</evidence>
<keyword evidence="2" id="KW-1185">Reference proteome</keyword>
<dbReference type="EMBL" id="CAJDYZ010012368">
    <property type="protein sequence ID" value="CAD1480639.1"/>
    <property type="molecule type" value="Genomic_DNA"/>
</dbReference>
<gene>
    <name evidence="1" type="ORF">MHI_LOCUS955177</name>
</gene>
<feature type="non-terminal residue" evidence="1">
    <location>
        <position position="1"/>
    </location>
</feature>
<organism evidence="1 2">
    <name type="scientific">Heterotrigona itama</name>
    <dbReference type="NCBI Taxonomy" id="395501"/>
    <lineage>
        <taxon>Eukaryota</taxon>
        <taxon>Metazoa</taxon>
        <taxon>Ecdysozoa</taxon>
        <taxon>Arthropoda</taxon>
        <taxon>Hexapoda</taxon>
        <taxon>Insecta</taxon>
        <taxon>Pterygota</taxon>
        <taxon>Neoptera</taxon>
        <taxon>Endopterygota</taxon>
        <taxon>Hymenoptera</taxon>
        <taxon>Apocrita</taxon>
        <taxon>Aculeata</taxon>
        <taxon>Apoidea</taxon>
        <taxon>Anthophila</taxon>
        <taxon>Apidae</taxon>
        <taxon>Heterotrigona</taxon>
    </lineage>
</organism>
<proteinExistence type="predicted"/>
<protein>
    <submittedName>
        <fullName evidence="1">Uncharacterized protein</fullName>
    </submittedName>
</protein>
<reference evidence="1" key="1">
    <citation type="submission" date="2020-07" db="EMBL/GenBank/DDBJ databases">
        <authorList>
            <person name="Nazaruddin N."/>
        </authorList>
    </citation>
    <scope>NUCLEOTIDE SEQUENCE</scope>
</reference>
<name>A0A6V7HLE4_9HYME</name>
<accession>A0A6V7HLE4</accession>